<dbReference type="SUPFAM" id="SSF51735">
    <property type="entry name" value="NAD(P)-binding Rossmann-fold domains"/>
    <property type="match status" value="1"/>
</dbReference>
<evidence type="ECO:0000256" key="1">
    <source>
        <dbReference type="ARBA" id="ARBA00005854"/>
    </source>
</evidence>
<organism evidence="7 8">
    <name type="scientific">Clostridium amylolyticum</name>
    <dbReference type="NCBI Taxonomy" id="1121298"/>
    <lineage>
        <taxon>Bacteria</taxon>
        <taxon>Bacillati</taxon>
        <taxon>Bacillota</taxon>
        <taxon>Clostridia</taxon>
        <taxon>Eubacteriales</taxon>
        <taxon>Clostridiaceae</taxon>
        <taxon>Clostridium</taxon>
    </lineage>
</organism>
<proteinExistence type="inferred from homology"/>
<evidence type="ECO:0000313" key="7">
    <source>
        <dbReference type="EMBL" id="SHI91938.1"/>
    </source>
</evidence>
<evidence type="ECO:0000259" key="6">
    <source>
        <dbReference type="Pfam" id="PF02826"/>
    </source>
</evidence>
<dbReference type="Pfam" id="PF00389">
    <property type="entry name" value="2-Hacid_dh"/>
    <property type="match status" value="1"/>
</dbReference>
<dbReference type="SUPFAM" id="SSF52283">
    <property type="entry name" value="Formate/glycerate dehydrogenase catalytic domain-like"/>
    <property type="match status" value="1"/>
</dbReference>
<dbReference type="CDD" id="cd12161">
    <property type="entry name" value="GDH_like_1"/>
    <property type="match status" value="1"/>
</dbReference>
<evidence type="ECO:0000256" key="2">
    <source>
        <dbReference type="ARBA" id="ARBA00023002"/>
    </source>
</evidence>
<reference evidence="7 8" key="1">
    <citation type="submission" date="2016-11" db="EMBL/GenBank/DDBJ databases">
        <authorList>
            <person name="Jaros S."/>
            <person name="Januszkiewicz K."/>
            <person name="Wedrychowicz H."/>
        </authorList>
    </citation>
    <scope>NUCLEOTIDE SEQUENCE [LARGE SCALE GENOMIC DNA]</scope>
    <source>
        <strain evidence="7 8">DSM 21864</strain>
    </source>
</reference>
<dbReference type="InterPro" id="IPR006139">
    <property type="entry name" value="D-isomer_2_OHA_DH_cat_dom"/>
</dbReference>
<keyword evidence="8" id="KW-1185">Reference proteome</keyword>
<accession>A0A1M6F2J6</accession>
<dbReference type="RefSeq" id="WP_073005636.1">
    <property type="nucleotide sequence ID" value="NZ_FQZO01000002.1"/>
</dbReference>
<evidence type="ECO:0000256" key="3">
    <source>
        <dbReference type="ARBA" id="ARBA00023027"/>
    </source>
</evidence>
<keyword evidence="2 4" id="KW-0560">Oxidoreductase</keyword>
<dbReference type="InterPro" id="IPR006140">
    <property type="entry name" value="D-isomer_DH_NAD-bd"/>
</dbReference>
<dbReference type="GO" id="GO:0016618">
    <property type="term" value="F:hydroxypyruvate reductase [NAD(P)H] activity"/>
    <property type="evidence" value="ECO:0007669"/>
    <property type="project" value="TreeGrafter"/>
</dbReference>
<dbReference type="PANTHER" id="PTHR10996">
    <property type="entry name" value="2-HYDROXYACID DEHYDROGENASE-RELATED"/>
    <property type="match status" value="1"/>
</dbReference>
<feature type="domain" description="D-isomer specific 2-hydroxyacid dehydrogenase catalytic" evidence="5">
    <location>
        <begin position="21"/>
        <end position="311"/>
    </location>
</feature>
<dbReference type="PROSITE" id="PS00065">
    <property type="entry name" value="D_2_HYDROXYACID_DH_1"/>
    <property type="match status" value="1"/>
</dbReference>
<dbReference type="InterPro" id="IPR029753">
    <property type="entry name" value="D-isomer_DH_CS"/>
</dbReference>
<dbReference type="Proteomes" id="UP000184080">
    <property type="component" value="Unassembled WGS sequence"/>
</dbReference>
<dbReference type="EMBL" id="FQZO01000002">
    <property type="protein sequence ID" value="SHI91938.1"/>
    <property type="molecule type" value="Genomic_DNA"/>
</dbReference>
<dbReference type="AlphaFoldDB" id="A0A1M6F2J6"/>
<dbReference type="GO" id="GO:0051287">
    <property type="term" value="F:NAD binding"/>
    <property type="evidence" value="ECO:0007669"/>
    <property type="project" value="InterPro"/>
</dbReference>
<dbReference type="PANTHER" id="PTHR10996:SF178">
    <property type="entry name" value="2-HYDROXYACID DEHYDROGENASE YGL185C-RELATED"/>
    <property type="match status" value="1"/>
</dbReference>
<protein>
    <submittedName>
        <fullName evidence="7">D-3-phosphoglycerate dehydrogenase</fullName>
    </submittedName>
</protein>
<feature type="domain" description="D-isomer specific 2-hydroxyacid dehydrogenase NAD-binding" evidence="6">
    <location>
        <begin position="112"/>
        <end position="286"/>
    </location>
</feature>
<dbReference type="InterPro" id="IPR036291">
    <property type="entry name" value="NAD(P)-bd_dom_sf"/>
</dbReference>
<keyword evidence="3" id="KW-0520">NAD</keyword>
<name>A0A1M6F2J6_9CLOT</name>
<dbReference type="OrthoDB" id="9805416at2"/>
<dbReference type="GO" id="GO:0005829">
    <property type="term" value="C:cytosol"/>
    <property type="evidence" value="ECO:0007669"/>
    <property type="project" value="TreeGrafter"/>
</dbReference>
<dbReference type="Pfam" id="PF02826">
    <property type="entry name" value="2-Hacid_dh_C"/>
    <property type="match status" value="1"/>
</dbReference>
<sequence length="317" mass="34577">MNIVLLEPLAVSEEVLNKLSLTLTEAGHNFKHYDSVEKDINVLKERVKDADILIIANNPLKGEVIRAAKNLKYISVAFTGVDHVDKEACMERGIKVSNAAGYSTDSVAELTLGMIIAALRNVLPCDERTRNLGTKDGLVGFELKGKTVGIVGTGAIGLRVAEILKVFNCKLLGYSRTEKQEGKNLGIKYVSLEELLRKSDIVTLHTPLNAETKHLINKERIAMMKKSSILINAARGAVVDSAALAEALNQGIIGAAAIDVFENEPPIEKNHPLLNAKNTIVTPHIAFATKESMVYRAEITFDNVYAYLKGEGKNIVF</sequence>
<dbReference type="GO" id="GO:0030267">
    <property type="term" value="F:glyoxylate reductase (NADPH) activity"/>
    <property type="evidence" value="ECO:0007669"/>
    <property type="project" value="TreeGrafter"/>
</dbReference>
<dbReference type="InterPro" id="IPR029752">
    <property type="entry name" value="D-isomer_DH_CS1"/>
</dbReference>
<evidence type="ECO:0000256" key="4">
    <source>
        <dbReference type="RuleBase" id="RU003719"/>
    </source>
</evidence>
<gene>
    <name evidence="7" type="ORF">SAMN05444401_1787</name>
</gene>
<evidence type="ECO:0000259" key="5">
    <source>
        <dbReference type="Pfam" id="PF00389"/>
    </source>
</evidence>
<dbReference type="FunFam" id="3.40.50.720:FF:000203">
    <property type="entry name" value="D-3-phosphoglycerate dehydrogenase (SerA)"/>
    <property type="match status" value="1"/>
</dbReference>
<comment type="similarity">
    <text evidence="1 4">Belongs to the D-isomer specific 2-hydroxyacid dehydrogenase family.</text>
</comment>
<dbReference type="InterPro" id="IPR050223">
    <property type="entry name" value="D-isomer_2-hydroxyacid_DH"/>
</dbReference>
<evidence type="ECO:0000313" key="8">
    <source>
        <dbReference type="Proteomes" id="UP000184080"/>
    </source>
</evidence>
<dbReference type="PROSITE" id="PS00671">
    <property type="entry name" value="D_2_HYDROXYACID_DH_3"/>
    <property type="match status" value="1"/>
</dbReference>
<dbReference type="PROSITE" id="PS00670">
    <property type="entry name" value="D_2_HYDROXYACID_DH_2"/>
    <property type="match status" value="1"/>
</dbReference>
<dbReference type="STRING" id="1121298.SAMN05444401_1787"/>
<dbReference type="Gene3D" id="3.40.50.720">
    <property type="entry name" value="NAD(P)-binding Rossmann-like Domain"/>
    <property type="match status" value="2"/>
</dbReference>